<evidence type="ECO:0000256" key="7">
    <source>
        <dbReference type="ARBA" id="ARBA00022989"/>
    </source>
</evidence>
<evidence type="ECO:0000259" key="15">
    <source>
        <dbReference type="PROSITE" id="PS50026"/>
    </source>
</evidence>
<dbReference type="PROSITE" id="PS50215">
    <property type="entry name" value="ADAM_MEPRO"/>
    <property type="match status" value="1"/>
</dbReference>
<feature type="domain" description="Peptidase M12B" evidence="17">
    <location>
        <begin position="205"/>
        <end position="399"/>
    </location>
</feature>
<dbReference type="InParanoid" id="A0A6P9CNF9"/>
<evidence type="ECO:0000313" key="19">
    <source>
        <dbReference type="RefSeq" id="XP_034284747.2"/>
    </source>
</evidence>
<feature type="disulfide bond" evidence="11">
    <location>
        <begin position="463"/>
        <end position="483"/>
    </location>
</feature>
<dbReference type="GO" id="GO:0005576">
    <property type="term" value="C:extracellular region"/>
    <property type="evidence" value="ECO:0007669"/>
    <property type="project" value="UniProtKB-SubCell"/>
</dbReference>
<keyword evidence="3" id="KW-0964">Secreted</keyword>
<dbReference type="GO" id="GO:0004222">
    <property type="term" value="F:metalloendopeptidase activity"/>
    <property type="evidence" value="ECO:0007669"/>
    <property type="project" value="InterPro"/>
</dbReference>
<dbReference type="PANTHER" id="PTHR11905:SF120">
    <property type="entry name" value="DISINTEGRIN AND METALLOPROTEINASE DOMAIN-CONTAINING PROTEIN 1A"/>
    <property type="match status" value="1"/>
</dbReference>
<keyword evidence="8 14" id="KW-0472">Membrane</keyword>
<dbReference type="PROSITE" id="PS00427">
    <property type="entry name" value="DISINTEGRIN_1"/>
    <property type="match status" value="1"/>
</dbReference>
<dbReference type="PROSITE" id="PS50214">
    <property type="entry name" value="DISINTEGRIN_2"/>
    <property type="match status" value="1"/>
</dbReference>
<sequence length="748" mass="84089">MTSVGRYLGCWFFLQLATSIALVVFTLSTIHCSSLRPPAYSSSEVIIPRRLAAQGGKTKKDEISYIIEAAGRDYIIRLNPPKHLLAKDLPVFTYNSKGERVESHPYMPVECYRQGYVEGIVDSLAVLRTCLGLTGLLKIGARTYGIEPLQNSSAFEHLLYLSEESLPSFSSYRAGVGRTKHQAKDLRIRQTRMMYDYLQYEDFPKYIELYIVIDKKLFVQEGNNVSRVQTVVLDVVNIADATFESLKTSIVLVGLEIWTENNLIDISTDFTEVLQNFNTWRITNMTNRTEYDTAFLFFKQDLKGVFGQSYHSAICKSNFSAGLQVYLQNQLTRFARGFSHELASHIGMNHDDSYCVCGKHTSCLMHTYHASVNLFSNCSILNFIELSEQGSLGCLLNVPRIPSKFMHCGDGVLDIDEQCDCGKSNTCMDDPCCTPNCHLKKHAHCGAGKCCRKCTFVPKGEICRAKASECDLPEYCNGKSPHCPKDLYLQDGTPCSKYSSYCYKKRCWNHDFLCRRIFKGESRSGHERCYLALNILGTPYGNCGFDHSRKEYLKCHPLHSMCGKVQCIDVNSAPELKDMVIHMKEVQGTTCWSTSHPAEIHHHDIGIVPNGIVCDPYKVCINRKCVSKAVLNSSCDPRKTCRGRGVCNNLHKCHCNSGWAPPNCKFWGAGGSVDGGFPTIAWGDSLAKYILGTIIPFCMLIVAAVLLIFPKVWELMGSFMRWWKTSMEKALNLPPKSDTQVRVPVETP</sequence>
<dbReference type="PROSITE" id="PS50026">
    <property type="entry name" value="EGF_3"/>
    <property type="match status" value="1"/>
</dbReference>
<keyword evidence="9 12" id="KW-1015">Disulfide bond</keyword>
<feature type="disulfide bond" evidence="12">
    <location>
        <begin position="655"/>
        <end position="664"/>
    </location>
</feature>
<accession>A0A6P9CNF9</accession>
<dbReference type="Pfam" id="PF01562">
    <property type="entry name" value="Pep_M12B_propep"/>
    <property type="match status" value="1"/>
</dbReference>
<dbReference type="GO" id="GO:0009897">
    <property type="term" value="C:external side of plasma membrane"/>
    <property type="evidence" value="ECO:0007669"/>
    <property type="project" value="TreeGrafter"/>
</dbReference>
<dbReference type="InterPro" id="IPR013111">
    <property type="entry name" value="EGF_extracell"/>
</dbReference>
<dbReference type="Gene3D" id="4.10.70.10">
    <property type="entry name" value="Disintegrin domain"/>
    <property type="match status" value="1"/>
</dbReference>
<dbReference type="Pfam" id="PF07974">
    <property type="entry name" value="EGF_2"/>
    <property type="match status" value="1"/>
</dbReference>
<evidence type="ECO:0000259" key="17">
    <source>
        <dbReference type="PROSITE" id="PS50215"/>
    </source>
</evidence>
<dbReference type="GO" id="GO:0006508">
    <property type="term" value="P:proteolysis"/>
    <property type="evidence" value="ECO:0007669"/>
    <property type="project" value="InterPro"/>
</dbReference>
<dbReference type="SMART" id="SM00050">
    <property type="entry name" value="DISIN"/>
    <property type="match status" value="1"/>
</dbReference>
<keyword evidence="4 12" id="KW-0245">EGF-like domain</keyword>
<keyword evidence="10" id="KW-1199">Hemostasis impairing toxin</keyword>
<feature type="domain" description="Disintegrin" evidence="16">
    <location>
        <begin position="405"/>
        <end position="491"/>
    </location>
</feature>
<evidence type="ECO:0000256" key="14">
    <source>
        <dbReference type="SAM" id="Phobius"/>
    </source>
</evidence>
<dbReference type="SMART" id="SM00608">
    <property type="entry name" value="ACR"/>
    <property type="match status" value="1"/>
</dbReference>
<dbReference type="InterPro" id="IPR001762">
    <property type="entry name" value="Disintegrin_dom"/>
</dbReference>
<proteinExistence type="predicted"/>
<evidence type="ECO:0000313" key="18">
    <source>
        <dbReference type="Proteomes" id="UP001652622"/>
    </source>
</evidence>
<dbReference type="InterPro" id="IPR006586">
    <property type="entry name" value="ADAM_Cys-rich"/>
</dbReference>
<comment type="caution">
    <text evidence="12">Lacks conserved residue(s) required for the propagation of feature annotation.</text>
</comment>
<evidence type="ECO:0000256" key="12">
    <source>
        <dbReference type="PROSITE-ProRule" id="PRU00076"/>
    </source>
</evidence>
<evidence type="ECO:0000259" key="16">
    <source>
        <dbReference type="PROSITE" id="PS50214"/>
    </source>
</evidence>
<evidence type="ECO:0000256" key="3">
    <source>
        <dbReference type="ARBA" id="ARBA00022525"/>
    </source>
</evidence>
<keyword evidence="5" id="KW-0800">Toxin</keyword>
<dbReference type="PRINTS" id="PR00289">
    <property type="entry name" value="DISINTEGRIN"/>
</dbReference>
<dbReference type="Pfam" id="PF01421">
    <property type="entry name" value="Reprolysin"/>
    <property type="match status" value="1"/>
</dbReference>
<dbReference type="Pfam" id="PF00200">
    <property type="entry name" value="Disintegrin"/>
    <property type="match status" value="1"/>
</dbReference>
<dbReference type="GO" id="GO:0008584">
    <property type="term" value="P:male gonad development"/>
    <property type="evidence" value="ECO:0007669"/>
    <property type="project" value="TreeGrafter"/>
</dbReference>
<dbReference type="CDD" id="cd04269">
    <property type="entry name" value="ZnMc_adamalysin_II_like"/>
    <property type="match status" value="1"/>
</dbReference>
<dbReference type="InterPro" id="IPR002870">
    <property type="entry name" value="Peptidase_M12B_N"/>
</dbReference>
<evidence type="ECO:0000256" key="8">
    <source>
        <dbReference type="ARBA" id="ARBA00023136"/>
    </source>
</evidence>
<name>A0A6P9CNF9_PANGU</name>
<keyword evidence="18" id="KW-1185">Reference proteome</keyword>
<dbReference type="GO" id="GO:1990913">
    <property type="term" value="C:sperm head plasma membrane"/>
    <property type="evidence" value="ECO:0007669"/>
    <property type="project" value="TreeGrafter"/>
</dbReference>
<dbReference type="RefSeq" id="XP_034284747.2">
    <property type="nucleotide sequence ID" value="XM_034428856.2"/>
</dbReference>
<dbReference type="SUPFAM" id="SSF55486">
    <property type="entry name" value="Metalloproteases ('zincins'), catalytic domain"/>
    <property type="match status" value="1"/>
</dbReference>
<reference evidence="19" key="1">
    <citation type="submission" date="2025-08" db="UniProtKB">
        <authorList>
            <consortium name="RefSeq"/>
        </authorList>
    </citation>
    <scope>IDENTIFICATION</scope>
    <source>
        <tissue evidence="19">Blood</tissue>
    </source>
</reference>
<dbReference type="InterPro" id="IPR018358">
    <property type="entry name" value="Disintegrin_CS"/>
</dbReference>
<organism evidence="18 19">
    <name type="scientific">Pantherophis guttatus</name>
    <name type="common">Corn snake</name>
    <name type="synonym">Elaphe guttata</name>
    <dbReference type="NCBI Taxonomy" id="94885"/>
    <lineage>
        <taxon>Eukaryota</taxon>
        <taxon>Metazoa</taxon>
        <taxon>Chordata</taxon>
        <taxon>Craniata</taxon>
        <taxon>Vertebrata</taxon>
        <taxon>Euteleostomi</taxon>
        <taxon>Lepidosauria</taxon>
        <taxon>Squamata</taxon>
        <taxon>Bifurcata</taxon>
        <taxon>Unidentata</taxon>
        <taxon>Episquamata</taxon>
        <taxon>Toxicofera</taxon>
        <taxon>Serpentes</taxon>
        <taxon>Colubroidea</taxon>
        <taxon>Colubridae</taxon>
        <taxon>Colubrinae</taxon>
        <taxon>Pantherophis</taxon>
    </lineage>
</organism>
<dbReference type="InterPro" id="IPR034027">
    <property type="entry name" value="Reprolysin_adamalysin"/>
</dbReference>
<evidence type="ECO:0000256" key="9">
    <source>
        <dbReference type="ARBA" id="ARBA00023157"/>
    </source>
</evidence>
<dbReference type="GO" id="GO:0090729">
    <property type="term" value="F:toxin activity"/>
    <property type="evidence" value="ECO:0007669"/>
    <property type="project" value="UniProtKB-KW"/>
</dbReference>
<protein>
    <submittedName>
        <fullName evidence="19">Disintegrin and metalloproteinase domain-containing protein 21-like</fullName>
    </submittedName>
</protein>
<dbReference type="InterPro" id="IPR000742">
    <property type="entry name" value="EGF"/>
</dbReference>
<evidence type="ECO:0000256" key="5">
    <source>
        <dbReference type="ARBA" id="ARBA00022656"/>
    </source>
</evidence>
<feature type="domain" description="EGF-like" evidence="15">
    <location>
        <begin position="631"/>
        <end position="665"/>
    </location>
</feature>
<dbReference type="AlphaFoldDB" id="A0A6P9CNF9"/>
<dbReference type="PANTHER" id="PTHR11905">
    <property type="entry name" value="ADAM A DISINTEGRIN AND METALLOPROTEASE DOMAIN"/>
    <property type="match status" value="1"/>
</dbReference>
<dbReference type="GO" id="GO:0046872">
    <property type="term" value="F:metal ion binding"/>
    <property type="evidence" value="ECO:0007669"/>
    <property type="project" value="UniProtKB-KW"/>
</dbReference>
<dbReference type="Pfam" id="PF08516">
    <property type="entry name" value="ADAM_CR"/>
    <property type="match status" value="1"/>
</dbReference>
<evidence type="ECO:0000256" key="6">
    <source>
        <dbReference type="ARBA" id="ARBA00022692"/>
    </source>
</evidence>
<keyword evidence="7 14" id="KW-1133">Transmembrane helix</keyword>
<keyword evidence="6 14" id="KW-0812">Transmembrane</keyword>
<evidence type="ECO:0000256" key="4">
    <source>
        <dbReference type="ARBA" id="ARBA00022536"/>
    </source>
</evidence>
<feature type="transmembrane region" description="Helical" evidence="14">
    <location>
        <begin position="689"/>
        <end position="709"/>
    </location>
</feature>
<evidence type="ECO:0000256" key="10">
    <source>
        <dbReference type="ARBA" id="ARBA00023240"/>
    </source>
</evidence>
<evidence type="ECO:0000256" key="2">
    <source>
        <dbReference type="ARBA" id="ARBA00004613"/>
    </source>
</evidence>
<comment type="subcellular location">
    <subcellularLocation>
        <location evidence="1">Membrane</location>
        <topology evidence="1">Single-pass type I membrane protein</topology>
    </subcellularLocation>
    <subcellularLocation>
        <location evidence="2">Secreted</location>
    </subcellularLocation>
</comment>
<gene>
    <name evidence="19" type="primary">LOC117672249</name>
</gene>
<dbReference type="PROSITE" id="PS01186">
    <property type="entry name" value="EGF_2"/>
    <property type="match status" value="1"/>
</dbReference>
<evidence type="ECO:0000256" key="11">
    <source>
        <dbReference type="PROSITE-ProRule" id="PRU00068"/>
    </source>
</evidence>
<dbReference type="Proteomes" id="UP001652622">
    <property type="component" value="Unplaced"/>
</dbReference>
<evidence type="ECO:0000256" key="1">
    <source>
        <dbReference type="ARBA" id="ARBA00004479"/>
    </source>
</evidence>
<dbReference type="InterPro" id="IPR036436">
    <property type="entry name" value="Disintegrin_dom_sf"/>
</dbReference>
<dbReference type="GeneID" id="117672249"/>
<dbReference type="SUPFAM" id="SSF57552">
    <property type="entry name" value="Blood coagulation inhibitor (disintegrin)"/>
    <property type="match status" value="1"/>
</dbReference>
<dbReference type="Gene3D" id="3.40.390.10">
    <property type="entry name" value="Collagenase (Catalytic Domain)"/>
    <property type="match status" value="1"/>
</dbReference>
<dbReference type="InterPro" id="IPR024079">
    <property type="entry name" value="MetalloPept_cat_dom_sf"/>
</dbReference>
<dbReference type="OMA" id="RRESHCR"/>
<dbReference type="KEGG" id="pgut:117672249"/>
<dbReference type="InterPro" id="IPR001590">
    <property type="entry name" value="Peptidase_M12B"/>
</dbReference>
<feature type="active site" evidence="13">
    <location>
        <position position="341"/>
    </location>
</feature>
<evidence type="ECO:0000256" key="13">
    <source>
        <dbReference type="PROSITE-ProRule" id="PRU00276"/>
    </source>
</evidence>